<dbReference type="GO" id="GO:0009279">
    <property type="term" value="C:cell outer membrane"/>
    <property type="evidence" value="ECO:0007669"/>
    <property type="project" value="UniProtKB-SubCell"/>
</dbReference>
<feature type="domain" description="HTH marR-type" evidence="8">
    <location>
        <begin position="6"/>
        <end position="142"/>
    </location>
</feature>
<keyword evidence="4" id="KW-1134">Transmembrane beta strand</keyword>
<organism evidence="9 10">
    <name type="scientific">Pontiella desulfatans</name>
    <dbReference type="NCBI Taxonomy" id="2750659"/>
    <lineage>
        <taxon>Bacteria</taxon>
        <taxon>Pseudomonadati</taxon>
        <taxon>Kiritimatiellota</taxon>
        <taxon>Kiritimatiellia</taxon>
        <taxon>Kiritimatiellales</taxon>
        <taxon>Pontiellaceae</taxon>
        <taxon>Pontiella</taxon>
    </lineage>
</organism>
<dbReference type="GO" id="GO:1990281">
    <property type="term" value="C:efflux pump complex"/>
    <property type="evidence" value="ECO:0007669"/>
    <property type="project" value="TreeGrafter"/>
</dbReference>
<dbReference type="SUPFAM" id="SSF56954">
    <property type="entry name" value="Outer membrane efflux proteins (OEP)"/>
    <property type="match status" value="1"/>
</dbReference>
<dbReference type="GO" id="GO:0015562">
    <property type="term" value="F:efflux transmembrane transporter activity"/>
    <property type="evidence" value="ECO:0007669"/>
    <property type="project" value="InterPro"/>
</dbReference>
<comment type="subcellular location">
    <subcellularLocation>
        <location evidence="1">Cell outer membrane</location>
    </subcellularLocation>
</comment>
<dbReference type="PANTHER" id="PTHR30026:SF20">
    <property type="entry name" value="OUTER MEMBRANE PROTEIN TOLC"/>
    <property type="match status" value="1"/>
</dbReference>
<dbReference type="PANTHER" id="PTHR30026">
    <property type="entry name" value="OUTER MEMBRANE PROTEIN TOLC"/>
    <property type="match status" value="1"/>
</dbReference>
<evidence type="ECO:0000256" key="5">
    <source>
        <dbReference type="ARBA" id="ARBA00022692"/>
    </source>
</evidence>
<dbReference type="GO" id="GO:0015288">
    <property type="term" value="F:porin activity"/>
    <property type="evidence" value="ECO:0007669"/>
    <property type="project" value="TreeGrafter"/>
</dbReference>
<dbReference type="Pfam" id="PF12802">
    <property type="entry name" value="MarR_2"/>
    <property type="match status" value="1"/>
</dbReference>
<dbReference type="GO" id="GO:0003700">
    <property type="term" value="F:DNA-binding transcription factor activity"/>
    <property type="evidence" value="ECO:0007669"/>
    <property type="project" value="InterPro"/>
</dbReference>
<dbReference type="PRINTS" id="PR00598">
    <property type="entry name" value="HTHMARR"/>
</dbReference>
<dbReference type="EMBL" id="CAAHFG010000001">
    <property type="protein sequence ID" value="VGO11560.1"/>
    <property type="molecule type" value="Genomic_DNA"/>
</dbReference>
<evidence type="ECO:0000256" key="1">
    <source>
        <dbReference type="ARBA" id="ARBA00004442"/>
    </source>
</evidence>
<dbReference type="InterPro" id="IPR000835">
    <property type="entry name" value="HTH_MarR-typ"/>
</dbReference>
<evidence type="ECO:0000313" key="9">
    <source>
        <dbReference type="EMBL" id="VGO11560.1"/>
    </source>
</evidence>
<evidence type="ECO:0000313" key="10">
    <source>
        <dbReference type="Proteomes" id="UP000366872"/>
    </source>
</evidence>
<keyword evidence="10" id="KW-1185">Reference proteome</keyword>
<evidence type="ECO:0000256" key="4">
    <source>
        <dbReference type="ARBA" id="ARBA00022452"/>
    </source>
</evidence>
<comment type="similarity">
    <text evidence="2">Belongs to the outer membrane factor (OMF) (TC 1.B.17) family.</text>
</comment>
<dbReference type="InterPro" id="IPR051906">
    <property type="entry name" value="TolC-like"/>
</dbReference>
<dbReference type="Proteomes" id="UP000366872">
    <property type="component" value="Unassembled WGS sequence"/>
</dbReference>
<dbReference type="Gene3D" id="1.10.10.10">
    <property type="entry name" value="Winged helix-like DNA-binding domain superfamily/Winged helix DNA-binding domain"/>
    <property type="match status" value="1"/>
</dbReference>
<proteinExistence type="inferred from homology"/>
<dbReference type="AlphaFoldDB" id="A0A6C2TVA8"/>
<evidence type="ECO:0000256" key="2">
    <source>
        <dbReference type="ARBA" id="ARBA00007613"/>
    </source>
</evidence>
<dbReference type="SUPFAM" id="SSF46785">
    <property type="entry name" value="Winged helix' DNA-binding domain"/>
    <property type="match status" value="1"/>
</dbReference>
<dbReference type="RefSeq" id="WP_136077309.1">
    <property type="nucleotide sequence ID" value="NZ_CAAHFG010000001.1"/>
</dbReference>
<reference evidence="9 10" key="1">
    <citation type="submission" date="2019-04" db="EMBL/GenBank/DDBJ databases">
        <authorList>
            <person name="Van Vliet M D."/>
        </authorList>
    </citation>
    <scope>NUCLEOTIDE SEQUENCE [LARGE SCALE GENOMIC DNA]</scope>
    <source>
        <strain evidence="9 10">F1</strain>
    </source>
</reference>
<protein>
    <submittedName>
        <fullName evidence="9">Organic hydroperoxide resistance transcriptional regulator</fullName>
    </submittedName>
</protein>
<dbReference type="PROSITE" id="PS50995">
    <property type="entry name" value="HTH_MARR_2"/>
    <property type="match status" value="1"/>
</dbReference>
<evidence type="ECO:0000259" key="8">
    <source>
        <dbReference type="PROSITE" id="PS50995"/>
    </source>
</evidence>
<dbReference type="InterPro" id="IPR036390">
    <property type="entry name" value="WH_DNA-bd_sf"/>
</dbReference>
<sequence length="568" mass="63553">MKTISKEEFVDFMSEVLPELISSVMREDTSAVSKGAISVPQFWALHYINQHGHLTVNALAAALHRGKSTTSALLQRLEKSGLVKRRRSAEDQRIVQVSLTPKGKKLVDQLAANRKMGIRETYATLSAEERTQHMLMLRKIIQHARTAALAVALLIPSLSFPQTTNRYSLEASIQIGLKRSLTVANAARNREIAEMTRKRAISQAMPKLTGTANYTAFDPDNISGTESKGVGASANWEIFSGGRTLSAIRASKSYRRLTAYQERRVRATQARDITLAYYEVQLAKEQVSALEQSVEQLAGFENETRKKYDAGTVSEFDWLSAKVSLANEQPRLIVAENSLSLAIEGFRNLTFIDDEFFELTEPLTNVPVQVNLDQAIALGLRKRPELMEKASSVELRKEDINQQKSDYYPSLNLFANYDYTKPDPYSFFLGESGWQGHWYTGIGASWNLFDGGARKSNVAESKLNLAIEEDEYRDLERYVSLDVRSAWLRGRDAAEIIDASQETVGLATRALQISRSRFDAGLGTNLEVTQANVELSDARLARSQALYEYMVAVAQMKYAAGILLEEYE</sequence>
<dbReference type="Gene3D" id="1.20.1600.10">
    <property type="entry name" value="Outer membrane efflux proteins (OEP)"/>
    <property type="match status" value="1"/>
</dbReference>
<evidence type="ECO:0000256" key="7">
    <source>
        <dbReference type="ARBA" id="ARBA00023237"/>
    </source>
</evidence>
<accession>A0A6C2TVA8</accession>
<dbReference type="SMART" id="SM00347">
    <property type="entry name" value="HTH_MARR"/>
    <property type="match status" value="1"/>
</dbReference>
<evidence type="ECO:0000256" key="3">
    <source>
        <dbReference type="ARBA" id="ARBA00022448"/>
    </source>
</evidence>
<keyword evidence="7" id="KW-0998">Cell outer membrane</keyword>
<gene>
    <name evidence="9" type="primary">ohrR</name>
    <name evidence="9" type="ORF">PDESU_00105</name>
</gene>
<keyword evidence="6" id="KW-0472">Membrane</keyword>
<dbReference type="InterPro" id="IPR036388">
    <property type="entry name" value="WH-like_DNA-bd_sf"/>
</dbReference>
<name>A0A6C2TVA8_PONDE</name>
<dbReference type="Pfam" id="PF02321">
    <property type="entry name" value="OEP"/>
    <property type="match status" value="2"/>
</dbReference>
<keyword evidence="5" id="KW-0812">Transmembrane</keyword>
<dbReference type="InterPro" id="IPR003423">
    <property type="entry name" value="OMP_efflux"/>
</dbReference>
<keyword evidence="3" id="KW-0813">Transport</keyword>
<evidence type="ECO:0000256" key="6">
    <source>
        <dbReference type="ARBA" id="ARBA00023136"/>
    </source>
</evidence>